<reference evidence="2" key="2">
    <citation type="submission" date="2015-06" db="UniProtKB">
        <authorList>
            <consortium name="EnsemblProtists"/>
        </authorList>
    </citation>
    <scope>IDENTIFICATION</scope>
    <source>
        <strain evidence="2">Emoy2</strain>
    </source>
</reference>
<dbReference type="OMA" id="EWTRYLY"/>
<reference evidence="3" key="1">
    <citation type="journal article" date="2010" name="Science">
        <title>Signatures of adaptation to obligate biotrophy in the Hyaloperonospora arabidopsidis genome.</title>
        <authorList>
            <person name="Baxter L."/>
            <person name="Tripathy S."/>
            <person name="Ishaque N."/>
            <person name="Boot N."/>
            <person name="Cabral A."/>
            <person name="Kemen E."/>
            <person name="Thines M."/>
            <person name="Ah-Fong A."/>
            <person name="Anderson R."/>
            <person name="Badejoko W."/>
            <person name="Bittner-Eddy P."/>
            <person name="Boore J.L."/>
            <person name="Chibucos M.C."/>
            <person name="Coates M."/>
            <person name="Dehal P."/>
            <person name="Delehaunty K."/>
            <person name="Dong S."/>
            <person name="Downton P."/>
            <person name="Dumas B."/>
            <person name="Fabro G."/>
            <person name="Fronick C."/>
            <person name="Fuerstenberg S.I."/>
            <person name="Fulton L."/>
            <person name="Gaulin E."/>
            <person name="Govers F."/>
            <person name="Hughes L."/>
            <person name="Humphray S."/>
            <person name="Jiang R.H."/>
            <person name="Judelson H."/>
            <person name="Kamoun S."/>
            <person name="Kyung K."/>
            <person name="Meijer H."/>
            <person name="Minx P."/>
            <person name="Morris P."/>
            <person name="Nelson J."/>
            <person name="Phuntumart V."/>
            <person name="Qutob D."/>
            <person name="Rehmany A."/>
            <person name="Rougon-Cardoso A."/>
            <person name="Ryden P."/>
            <person name="Torto-Alalibo T."/>
            <person name="Studholme D."/>
            <person name="Wang Y."/>
            <person name="Win J."/>
            <person name="Wood J."/>
            <person name="Clifton S.W."/>
            <person name="Rogers J."/>
            <person name="Van den Ackerveken G."/>
            <person name="Jones J.D."/>
            <person name="McDowell J.M."/>
            <person name="Beynon J."/>
            <person name="Tyler B.M."/>
        </authorList>
    </citation>
    <scope>NUCLEOTIDE SEQUENCE [LARGE SCALE GENOMIC DNA]</scope>
    <source>
        <strain evidence="3">Emoy2</strain>
    </source>
</reference>
<dbReference type="EMBL" id="JH598105">
    <property type="status" value="NOT_ANNOTATED_CDS"/>
    <property type="molecule type" value="Genomic_DNA"/>
</dbReference>
<feature type="compositionally biased region" description="Basic and acidic residues" evidence="1">
    <location>
        <begin position="439"/>
        <end position="453"/>
    </location>
</feature>
<accession>M4BBN0</accession>
<evidence type="ECO:0000313" key="2">
    <source>
        <dbReference type="EnsemblProtists" id="HpaP803693"/>
    </source>
</evidence>
<dbReference type="eggNOG" id="ENOG502S6JY">
    <property type="taxonomic scope" value="Eukaryota"/>
</dbReference>
<proteinExistence type="predicted"/>
<feature type="region of interest" description="Disordered" evidence="1">
    <location>
        <begin position="20"/>
        <end position="54"/>
    </location>
</feature>
<dbReference type="Proteomes" id="UP000011713">
    <property type="component" value="Unassembled WGS sequence"/>
</dbReference>
<dbReference type="AlphaFoldDB" id="M4BBN0"/>
<protein>
    <submittedName>
        <fullName evidence="2">Uncharacterized protein</fullName>
    </submittedName>
</protein>
<evidence type="ECO:0000256" key="1">
    <source>
        <dbReference type="SAM" id="MobiDB-lite"/>
    </source>
</evidence>
<organism evidence="2 3">
    <name type="scientific">Hyaloperonospora arabidopsidis (strain Emoy2)</name>
    <name type="common">Downy mildew agent</name>
    <name type="synonym">Peronospora arabidopsidis</name>
    <dbReference type="NCBI Taxonomy" id="559515"/>
    <lineage>
        <taxon>Eukaryota</taxon>
        <taxon>Sar</taxon>
        <taxon>Stramenopiles</taxon>
        <taxon>Oomycota</taxon>
        <taxon>Peronosporomycetes</taxon>
        <taxon>Peronosporales</taxon>
        <taxon>Peronosporaceae</taxon>
        <taxon>Hyaloperonospora</taxon>
    </lineage>
</organism>
<dbReference type="HOGENOM" id="CLU_026415_0_0_1"/>
<dbReference type="EnsemblProtists" id="HpaT803693">
    <property type="protein sequence ID" value="HpaP803693"/>
    <property type="gene ID" value="HpaG803693"/>
</dbReference>
<dbReference type="VEuPathDB" id="FungiDB:HpaG803693"/>
<dbReference type="InParanoid" id="M4BBN0"/>
<keyword evidence="3" id="KW-1185">Reference proteome</keyword>
<sequence length="731" mass="81748">MDTDKELFIEQLVAALRANSAPSSGFQILPSSPRASPDASHAGSSSDDTVEDEKSTQEYTGLFLSRAFTMNCHDRDQLAQVAYAQLQHDFPQVSDASIEALAELYRRITAENLTMDLATEVPVTTTLLDGIAFLNSYQSSSSMGVSNKGSTSLSNEASGLLAASLLLRVFRMCLETPDDDRVDALMSLLVLEKSKRTEEKDVPDVGGMTLETKREVDYVEKFAAQEDPDDLSEVYEGHLPDGRMQGNYSMGGRHTAAKSAASRTEQLQYLASQTFSSSFESVSIEKWEQWRLDDDLVAIMKLLVHHSETEQDRQNAASIALYGVHGEWTRYLYVLRDRIMLFPSASRDALWRLKELIEFFHRDQSVPTAVNLSQRLVQPPQHLVYCVLAELAMSPEFHQGAARSAQQGLAMVIQELLPLIVEEIHQHVSVPNALPRPTKRNEDERNSEDVAGDDGKDGVLAAVILQLLHFMLFASSSARTTAEKFYESGILRTLLMILPPTSDLDKGRHAQCQDKRWFSALLRFVGECALWHAGFATYVARVPKFIAMLPMLRERFVVEELLLALAFYHHEVTVLAASSNWNIDIWTTFTSESVFPMQCDSYAVANKKLQDAVFLLDCLEKVLANLTLTMQKELRCSLQQIYAAFRQSFEYPTFVAADAVHQQQQLDPQETSGNAQDIDAVKKREDRGQAEALQFTTLRNKLRQSVKSLLAALSLDSTMTSIGGRVSFKLD</sequence>
<feature type="compositionally biased region" description="Polar residues" evidence="1">
    <location>
        <begin position="20"/>
        <end position="34"/>
    </location>
</feature>
<evidence type="ECO:0000313" key="3">
    <source>
        <dbReference type="Proteomes" id="UP000011713"/>
    </source>
</evidence>
<feature type="region of interest" description="Disordered" evidence="1">
    <location>
        <begin position="431"/>
        <end position="453"/>
    </location>
</feature>
<name>M4BBN0_HYAAE</name>